<accession>A0A2W2DQ58</accession>
<reference evidence="1 2" key="1">
    <citation type="submission" date="2018-01" db="EMBL/GenBank/DDBJ databases">
        <title>Draft genome sequence of Jishengella sp. NA12.</title>
        <authorList>
            <person name="Sahin N."/>
            <person name="Ay H."/>
            <person name="Saygin H."/>
        </authorList>
    </citation>
    <scope>NUCLEOTIDE SEQUENCE [LARGE SCALE GENOMIC DNA]</scope>
    <source>
        <strain evidence="1 2">NA12</strain>
    </source>
</reference>
<dbReference type="AlphaFoldDB" id="A0A2W2DQ58"/>
<dbReference type="OrthoDB" id="9812579at2"/>
<dbReference type="EMBL" id="POTY01000207">
    <property type="protein sequence ID" value="PZG12451.1"/>
    <property type="molecule type" value="Genomic_DNA"/>
</dbReference>
<evidence type="ECO:0000313" key="2">
    <source>
        <dbReference type="Proteomes" id="UP000248924"/>
    </source>
</evidence>
<sequence>MSTERAYSTADPAIVAAYRRAVAARKAAFDRLSADLKTLGAGPRVKAYAGTFPGSADTITAIEQQGDHIPDGWRLVRGNLEPRRGKPGEDARRWLADHQPVDVRHAMESHGLPRAAWIPRGSDLGYRVVAPRLFEHDGTLWALYDAEPGTVEFDSGKCSWTPRKLSEFHAADEAREDAAAAETAQVPA</sequence>
<dbReference type="Proteomes" id="UP000248924">
    <property type="component" value="Unassembled WGS sequence"/>
</dbReference>
<proteinExistence type="predicted"/>
<protein>
    <submittedName>
        <fullName evidence="1">Uncharacterized protein</fullName>
    </submittedName>
</protein>
<comment type="caution">
    <text evidence="1">The sequence shown here is derived from an EMBL/GenBank/DDBJ whole genome shotgun (WGS) entry which is preliminary data.</text>
</comment>
<name>A0A2W2DQ58_9ACTN</name>
<keyword evidence="2" id="KW-1185">Reference proteome</keyword>
<organism evidence="1 2">
    <name type="scientific">Micromonospora craterilacus</name>
    <dbReference type="NCBI Taxonomy" id="1655439"/>
    <lineage>
        <taxon>Bacteria</taxon>
        <taxon>Bacillati</taxon>
        <taxon>Actinomycetota</taxon>
        <taxon>Actinomycetes</taxon>
        <taxon>Micromonosporales</taxon>
        <taxon>Micromonosporaceae</taxon>
        <taxon>Micromonospora</taxon>
    </lineage>
</organism>
<dbReference type="RefSeq" id="WP_111217485.1">
    <property type="nucleotide sequence ID" value="NZ_POTY01000207.1"/>
</dbReference>
<gene>
    <name evidence="1" type="ORF">C1I95_25725</name>
</gene>
<evidence type="ECO:0000313" key="1">
    <source>
        <dbReference type="EMBL" id="PZG12451.1"/>
    </source>
</evidence>